<feature type="binding site" evidence="6">
    <location>
        <position position="292"/>
    </location>
    <ligand>
        <name>D-dopa</name>
        <dbReference type="ChEBI" id="CHEBI:149689"/>
    </ligand>
</feature>
<sequence>MAHIIVLGAGVIGLQTSLGLLKEKYRVTLVSSHWPASDSDDPYYTSMHSGAQWRSNPAAEDVEAQSWDRATLEHWRELIKAHSPQEIGLERLPARFLWDSRPEHALEHEHWWSEQKVVPIREINKPPAGFAAGFEYETIAVNPIIYCQYLLRECKRLGAETRTVRVSSLQEAFDAVPGVQVVFNCTGVAAGPMTGDKACFPTMGQLVLVRGRANRISTRRNIDEPEPWEALVFPRPGEDVTVLGGCKIPDSWETKPSDEITRRIMERCYSMAPELLDEQGNFTVVKATVGLRPSRNGGPRVEKEDLGNNRLVIHNYGHHSAGFEGCVGAAEAGISLLRKHLFNL</sequence>
<evidence type="ECO:0000256" key="1">
    <source>
        <dbReference type="ARBA" id="ARBA00001974"/>
    </source>
</evidence>
<dbReference type="GO" id="GO:0071949">
    <property type="term" value="F:FAD binding"/>
    <property type="evidence" value="ECO:0007669"/>
    <property type="project" value="InterPro"/>
</dbReference>
<evidence type="ECO:0000256" key="4">
    <source>
        <dbReference type="ARBA" id="ARBA00022827"/>
    </source>
</evidence>
<name>A0A9N9U7B4_9HYPO</name>
<dbReference type="PIRSF" id="PIRSF000189">
    <property type="entry name" value="D-aa_oxidase"/>
    <property type="match status" value="1"/>
</dbReference>
<evidence type="ECO:0000256" key="6">
    <source>
        <dbReference type="PIRSR" id="PIRSR000189-1"/>
    </source>
</evidence>
<dbReference type="Pfam" id="PF01266">
    <property type="entry name" value="DAO"/>
    <property type="match status" value="1"/>
</dbReference>
<evidence type="ECO:0000256" key="2">
    <source>
        <dbReference type="ARBA" id="ARBA00006730"/>
    </source>
</evidence>
<feature type="domain" description="FAD dependent oxidoreductase" evidence="7">
    <location>
        <begin position="4"/>
        <end position="331"/>
    </location>
</feature>
<dbReference type="GO" id="GO:0003884">
    <property type="term" value="F:D-amino-acid oxidase activity"/>
    <property type="evidence" value="ECO:0007669"/>
    <property type="project" value="InterPro"/>
</dbReference>
<dbReference type="PANTHER" id="PTHR11530">
    <property type="entry name" value="D-AMINO ACID OXIDASE"/>
    <property type="match status" value="1"/>
</dbReference>
<feature type="binding site" evidence="6">
    <location>
        <position position="186"/>
    </location>
    <ligand>
        <name>FAD</name>
        <dbReference type="ChEBI" id="CHEBI:57692"/>
    </ligand>
</feature>
<evidence type="ECO:0000256" key="5">
    <source>
        <dbReference type="ARBA" id="ARBA00023002"/>
    </source>
</evidence>
<dbReference type="Proteomes" id="UP000754883">
    <property type="component" value="Unassembled WGS sequence"/>
</dbReference>
<feature type="binding site" evidence="6">
    <location>
        <begin position="45"/>
        <end position="46"/>
    </location>
    <ligand>
        <name>FAD</name>
        <dbReference type="ChEBI" id="CHEBI:57692"/>
    </ligand>
</feature>
<dbReference type="PANTHER" id="PTHR11530:SF11">
    <property type="entry name" value="D-ASPARTATE OXIDASE"/>
    <property type="match status" value="1"/>
</dbReference>
<dbReference type="Gene3D" id="3.40.50.720">
    <property type="entry name" value="NAD(P)-binding Rossmann-like Domain"/>
    <property type="match status" value="1"/>
</dbReference>
<evidence type="ECO:0000256" key="3">
    <source>
        <dbReference type="ARBA" id="ARBA00022630"/>
    </source>
</evidence>
<dbReference type="InterPro" id="IPR006076">
    <property type="entry name" value="FAD-dep_OxRdtase"/>
</dbReference>
<keyword evidence="3" id="KW-0285">Flavoprotein</keyword>
<evidence type="ECO:0000313" key="9">
    <source>
        <dbReference type="Proteomes" id="UP000754883"/>
    </source>
</evidence>
<comment type="similarity">
    <text evidence="2">Belongs to the DAMOX/DASOX family.</text>
</comment>
<feature type="binding site" evidence="6">
    <location>
        <position position="166"/>
    </location>
    <ligand>
        <name>FAD</name>
        <dbReference type="ChEBI" id="CHEBI:57692"/>
    </ligand>
</feature>
<keyword evidence="5" id="KW-0560">Oxidoreductase</keyword>
<protein>
    <recommendedName>
        <fullName evidence="7">FAD dependent oxidoreductase domain-containing protein</fullName>
    </recommendedName>
</protein>
<keyword evidence="4 6" id="KW-0274">FAD</keyword>
<dbReference type="InterPro" id="IPR023209">
    <property type="entry name" value="DAO"/>
</dbReference>
<proteinExistence type="inferred from homology"/>
<reference evidence="8 9" key="2">
    <citation type="submission" date="2021-10" db="EMBL/GenBank/DDBJ databases">
        <authorList>
            <person name="Piombo E."/>
        </authorList>
    </citation>
    <scope>NUCLEOTIDE SEQUENCE [LARGE SCALE GENOMIC DNA]</scope>
</reference>
<reference evidence="9" key="1">
    <citation type="submission" date="2019-06" db="EMBL/GenBank/DDBJ databases">
        <authorList>
            <person name="Broberg M."/>
        </authorList>
    </citation>
    <scope>NUCLEOTIDE SEQUENCE [LARGE SCALE GENOMIC DNA]</scope>
</reference>
<dbReference type="SUPFAM" id="SSF54373">
    <property type="entry name" value="FAD-linked reductases, C-terminal domain"/>
    <property type="match status" value="1"/>
</dbReference>
<dbReference type="OrthoDB" id="2015447at2759"/>
<evidence type="ECO:0000313" key="8">
    <source>
        <dbReference type="EMBL" id="CAG9977417.1"/>
    </source>
</evidence>
<accession>A0A9N9U7B4</accession>
<dbReference type="AlphaFoldDB" id="A0A9N9U7B4"/>
<organism evidence="8 9">
    <name type="scientific">Clonostachys byssicola</name>
    <dbReference type="NCBI Taxonomy" id="160290"/>
    <lineage>
        <taxon>Eukaryota</taxon>
        <taxon>Fungi</taxon>
        <taxon>Dikarya</taxon>
        <taxon>Ascomycota</taxon>
        <taxon>Pezizomycotina</taxon>
        <taxon>Sordariomycetes</taxon>
        <taxon>Hypocreomycetidae</taxon>
        <taxon>Hypocreales</taxon>
        <taxon>Bionectriaceae</taxon>
        <taxon>Clonostachys</taxon>
    </lineage>
</organism>
<dbReference type="EMBL" id="CABFNO020001297">
    <property type="protein sequence ID" value="CAG9977417.1"/>
    <property type="molecule type" value="Genomic_DNA"/>
</dbReference>
<comment type="caution">
    <text evidence="8">The sequence shown here is derived from an EMBL/GenBank/DDBJ whole genome shotgun (WGS) entry which is preliminary data.</text>
</comment>
<keyword evidence="9" id="KW-1185">Reference proteome</keyword>
<gene>
    <name evidence="8" type="ORF">CBYS24578_00018532</name>
</gene>
<comment type="cofactor">
    <cofactor evidence="1 6">
        <name>FAD</name>
        <dbReference type="ChEBI" id="CHEBI:57692"/>
    </cofactor>
</comment>
<dbReference type="Gene3D" id="3.30.9.10">
    <property type="entry name" value="D-Amino Acid Oxidase, subunit A, domain 2"/>
    <property type="match status" value="1"/>
</dbReference>
<evidence type="ECO:0000259" key="7">
    <source>
        <dbReference type="Pfam" id="PF01266"/>
    </source>
</evidence>
<dbReference type="GO" id="GO:0019478">
    <property type="term" value="P:D-amino acid catabolic process"/>
    <property type="evidence" value="ECO:0007669"/>
    <property type="project" value="TreeGrafter"/>
</dbReference>
<dbReference type="SUPFAM" id="SSF51971">
    <property type="entry name" value="Nucleotide-binding domain"/>
    <property type="match status" value="1"/>
</dbReference>
<dbReference type="GO" id="GO:0005737">
    <property type="term" value="C:cytoplasm"/>
    <property type="evidence" value="ECO:0007669"/>
    <property type="project" value="TreeGrafter"/>
</dbReference>